<dbReference type="InterPro" id="IPR000182">
    <property type="entry name" value="GNAT_dom"/>
</dbReference>
<dbReference type="CDD" id="cd04301">
    <property type="entry name" value="NAT_SF"/>
    <property type="match status" value="1"/>
</dbReference>
<dbReference type="PANTHER" id="PTHR43877">
    <property type="entry name" value="AMINOALKYLPHOSPHONATE N-ACETYLTRANSFERASE-RELATED-RELATED"/>
    <property type="match status" value="1"/>
</dbReference>
<proteinExistence type="predicted"/>
<dbReference type="RefSeq" id="WP_102844195.1">
    <property type="nucleotide sequence ID" value="NZ_PDZR01000015.1"/>
</dbReference>
<accession>A0A2J7TFA0</accession>
<feature type="domain" description="N-acetyltransferase" evidence="3">
    <location>
        <begin position="2"/>
        <end position="175"/>
    </location>
</feature>
<dbReference type="PANTHER" id="PTHR43877:SF1">
    <property type="entry name" value="ACETYLTRANSFERASE"/>
    <property type="match status" value="1"/>
</dbReference>
<evidence type="ECO:0000256" key="1">
    <source>
        <dbReference type="ARBA" id="ARBA00022679"/>
    </source>
</evidence>
<keyword evidence="2" id="KW-0012">Acyltransferase</keyword>
<protein>
    <submittedName>
        <fullName evidence="4">GNAT family N-acetyltransferase</fullName>
    </submittedName>
</protein>
<organism evidence="4 5">
    <name type="scientific">Methylocella silvestris</name>
    <dbReference type="NCBI Taxonomy" id="199596"/>
    <lineage>
        <taxon>Bacteria</taxon>
        <taxon>Pseudomonadati</taxon>
        <taxon>Pseudomonadota</taxon>
        <taxon>Alphaproteobacteria</taxon>
        <taxon>Hyphomicrobiales</taxon>
        <taxon>Beijerinckiaceae</taxon>
        <taxon>Methylocella</taxon>
    </lineage>
</organism>
<dbReference type="SUPFAM" id="SSF55729">
    <property type="entry name" value="Acyl-CoA N-acyltransferases (Nat)"/>
    <property type="match status" value="1"/>
</dbReference>
<evidence type="ECO:0000259" key="3">
    <source>
        <dbReference type="PROSITE" id="PS51186"/>
    </source>
</evidence>
<evidence type="ECO:0000313" key="5">
    <source>
        <dbReference type="Proteomes" id="UP000236286"/>
    </source>
</evidence>
<comment type="caution">
    <text evidence="4">The sequence shown here is derived from an EMBL/GenBank/DDBJ whole genome shotgun (WGS) entry which is preliminary data.</text>
</comment>
<keyword evidence="1 4" id="KW-0808">Transferase</keyword>
<dbReference type="InterPro" id="IPR016181">
    <property type="entry name" value="Acyl_CoA_acyltransferase"/>
</dbReference>
<dbReference type="AlphaFoldDB" id="A0A2J7TFA0"/>
<dbReference type="Gene3D" id="3.40.630.30">
    <property type="match status" value="1"/>
</dbReference>
<dbReference type="EMBL" id="PDZR01000015">
    <property type="protein sequence ID" value="PNG25451.1"/>
    <property type="molecule type" value="Genomic_DNA"/>
</dbReference>
<dbReference type="PROSITE" id="PS51186">
    <property type="entry name" value="GNAT"/>
    <property type="match status" value="1"/>
</dbReference>
<dbReference type="OrthoDB" id="7925327at2"/>
<dbReference type="GO" id="GO:0016747">
    <property type="term" value="F:acyltransferase activity, transferring groups other than amino-acyl groups"/>
    <property type="evidence" value="ECO:0007669"/>
    <property type="project" value="InterPro"/>
</dbReference>
<name>A0A2J7TFA0_METSI</name>
<gene>
    <name evidence="4" type="ORF">CR492_13075</name>
</gene>
<reference evidence="4 5" key="1">
    <citation type="submission" date="2017-10" db="EMBL/GenBank/DDBJ databases">
        <title>Genome announcement of Methylocella silvestris TVC from permafrost.</title>
        <authorList>
            <person name="Wang J."/>
            <person name="Geng K."/>
            <person name="Ul-Haque F."/>
            <person name="Crombie A.T."/>
            <person name="Street L.E."/>
            <person name="Wookey P.A."/>
            <person name="Murrell J.C."/>
            <person name="Pratscher J."/>
        </authorList>
    </citation>
    <scope>NUCLEOTIDE SEQUENCE [LARGE SCALE GENOMIC DNA]</scope>
    <source>
        <strain evidence="4 5">TVC</strain>
    </source>
</reference>
<sequence>MSTLRRAGSTDVEALAALARRTWREMSLVDFAMPYSAEDIAAFEGEKSSEAVVRARLLDRDQATWVIDDEGKLIGYADAGPCSLPHPDVAASDMELNRLYVSRAKQGQGHGGRLMQAALAWMGTRSAGAQWIGVWSGNRKAQAFYAAYGFETVGEYDFPIGQWIDRDFIMRRTRPSQ</sequence>
<dbReference type="InterPro" id="IPR050832">
    <property type="entry name" value="Bact_Acetyltransf"/>
</dbReference>
<dbReference type="Proteomes" id="UP000236286">
    <property type="component" value="Unassembled WGS sequence"/>
</dbReference>
<evidence type="ECO:0000256" key="2">
    <source>
        <dbReference type="ARBA" id="ARBA00023315"/>
    </source>
</evidence>
<dbReference type="Pfam" id="PF00583">
    <property type="entry name" value="Acetyltransf_1"/>
    <property type="match status" value="1"/>
</dbReference>
<evidence type="ECO:0000313" key="4">
    <source>
        <dbReference type="EMBL" id="PNG25451.1"/>
    </source>
</evidence>